<name>A0A699ZUN0_HAELA</name>
<comment type="caution">
    <text evidence="1">The sequence shown here is derived from an EMBL/GenBank/DDBJ whole genome shotgun (WGS) entry which is preliminary data.</text>
</comment>
<protein>
    <submittedName>
        <fullName evidence="1">Uncharacterized protein</fullName>
    </submittedName>
</protein>
<feature type="non-terminal residue" evidence="1">
    <location>
        <position position="69"/>
    </location>
</feature>
<gene>
    <name evidence="1" type="ORF">HaLaN_16616</name>
</gene>
<dbReference type="AlphaFoldDB" id="A0A699ZUN0"/>
<organism evidence="1 2">
    <name type="scientific">Haematococcus lacustris</name>
    <name type="common">Green alga</name>
    <name type="synonym">Haematococcus pluvialis</name>
    <dbReference type="NCBI Taxonomy" id="44745"/>
    <lineage>
        <taxon>Eukaryota</taxon>
        <taxon>Viridiplantae</taxon>
        <taxon>Chlorophyta</taxon>
        <taxon>core chlorophytes</taxon>
        <taxon>Chlorophyceae</taxon>
        <taxon>CS clade</taxon>
        <taxon>Chlamydomonadales</taxon>
        <taxon>Haematococcaceae</taxon>
        <taxon>Haematococcus</taxon>
    </lineage>
</organism>
<sequence>MRSTSHLPRPRPSNGCLSTCTASSEAWQSPWSTPSVSLTTSCAHPSASRVTQASRTCTKSTCWPLASTY</sequence>
<proteinExistence type="predicted"/>
<dbReference type="EMBL" id="BLLF01001495">
    <property type="protein sequence ID" value="GFH19642.1"/>
    <property type="molecule type" value="Genomic_DNA"/>
</dbReference>
<accession>A0A699ZUN0</accession>
<evidence type="ECO:0000313" key="2">
    <source>
        <dbReference type="Proteomes" id="UP000485058"/>
    </source>
</evidence>
<evidence type="ECO:0000313" key="1">
    <source>
        <dbReference type="EMBL" id="GFH19642.1"/>
    </source>
</evidence>
<feature type="non-terminal residue" evidence="1">
    <location>
        <position position="1"/>
    </location>
</feature>
<reference evidence="1 2" key="1">
    <citation type="submission" date="2020-02" db="EMBL/GenBank/DDBJ databases">
        <title>Draft genome sequence of Haematococcus lacustris strain NIES-144.</title>
        <authorList>
            <person name="Morimoto D."/>
            <person name="Nakagawa S."/>
            <person name="Yoshida T."/>
            <person name="Sawayama S."/>
        </authorList>
    </citation>
    <scope>NUCLEOTIDE SEQUENCE [LARGE SCALE GENOMIC DNA]</scope>
    <source>
        <strain evidence="1 2">NIES-144</strain>
    </source>
</reference>
<dbReference type="Proteomes" id="UP000485058">
    <property type="component" value="Unassembled WGS sequence"/>
</dbReference>
<keyword evidence="2" id="KW-1185">Reference proteome</keyword>